<dbReference type="EMBL" id="JBEPNJ010000017">
    <property type="protein sequence ID" value="MET3773747.1"/>
    <property type="molecule type" value="Genomic_DNA"/>
</dbReference>
<accession>A0ACC6TJ16</accession>
<protein>
    <submittedName>
        <fullName evidence="1">Uncharacterized protein</fullName>
    </submittedName>
</protein>
<comment type="caution">
    <text evidence="1">The sequence shown here is derived from an EMBL/GenBank/DDBJ whole genome shotgun (WGS) entry which is preliminary data.</text>
</comment>
<evidence type="ECO:0000313" key="1">
    <source>
        <dbReference type="EMBL" id="MET3773747.1"/>
    </source>
</evidence>
<evidence type="ECO:0000313" key="2">
    <source>
        <dbReference type="Proteomes" id="UP001549207"/>
    </source>
</evidence>
<dbReference type="Proteomes" id="UP001549207">
    <property type="component" value="Unassembled WGS sequence"/>
</dbReference>
<reference evidence="1" key="1">
    <citation type="submission" date="2024-06" db="EMBL/GenBank/DDBJ databases">
        <title>Genomic Encyclopedia of Type Strains, Phase IV (KMG-IV): sequencing the most valuable type-strain genomes for metagenomic binning, comparative biology and taxonomic classification.</title>
        <authorList>
            <person name="Goeker M."/>
        </authorList>
    </citation>
    <scope>NUCLEOTIDE SEQUENCE</scope>
    <source>
        <strain evidence="1">SJCon</strain>
    </source>
</reference>
<proteinExistence type="predicted"/>
<organism evidence="1 2">
    <name type="scientific">Arthrobacter nitrophenolicus</name>
    <dbReference type="NCBI Taxonomy" id="683150"/>
    <lineage>
        <taxon>Bacteria</taxon>
        <taxon>Bacillati</taxon>
        <taxon>Actinomycetota</taxon>
        <taxon>Actinomycetes</taxon>
        <taxon>Micrococcales</taxon>
        <taxon>Micrococcaceae</taxon>
        <taxon>Arthrobacter</taxon>
    </lineage>
</organism>
<gene>
    <name evidence="1" type="ORF">ABIC98_003413</name>
</gene>
<name>A0ACC6TJ16_9MICC</name>
<keyword evidence="2" id="KW-1185">Reference proteome</keyword>
<sequence>MGALLVIWLLIGGVAAWQRGYFSGAPDNCAEAGTVLVTIVAGPLNYMGVNPQISCELPQPSQ</sequence>